<evidence type="ECO:0000313" key="3">
    <source>
        <dbReference type="EMBL" id="GEU28035.1"/>
    </source>
</evidence>
<dbReference type="EMBL" id="BKCJ010000001">
    <property type="protein sequence ID" value="GEU28035.1"/>
    <property type="molecule type" value="Genomic_DNA"/>
</dbReference>
<feature type="region of interest" description="Disordered" evidence="1">
    <location>
        <begin position="684"/>
        <end position="706"/>
    </location>
</feature>
<comment type="caution">
    <text evidence="3">The sequence shown here is derived from an EMBL/GenBank/DDBJ whole genome shotgun (WGS) entry which is preliminary data.</text>
</comment>
<name>A0A699GIU2_TANCI</name>
<feature type="region of interest" description="Disordered" evidence="1">
    <location>
        <begin position="500"/>
        <end position="522"/>
    </location>
</feature>
<proteinExistence type="predicted"/>
<feature type="region of interest" description="Disordered" evidence="1">
    <location>
        <begin position="807"/>
        <end position="837"/>
    </location>
</feature>
<organism evidence="3">
    <name type="scientific">Tanacetum cinerariifolium</name>
    <name type="common">Dalmatian daisy</name>
    <name type="synonym">Chrysanthemum cinerariifolium</name>
    <dbReference type="NCBI Taxonomy" id="118510"/>
    <lineage>
        <taxon>Eukaryota</taxon>
        <taxon>Viridiplantae</taxon>
        <taxon>Streptophyta</taxon>
        <taxon>Embryophyta</taxon>
        <taxon>Tracheophyta</taxon>
        <taxon>Spermatophyta</taxon>
        <taxon>Magnoliopsida</taxon>
        <taxon>eudicotyledons</taxon>
        <taxon>Gunneridae</taxon>
        <taxon>Pentapetalae</taxon>
        <taxon>asterids</taxon>
        <taxon>campanulids</taxon>
        <taxon>Asterales</taxon>
        <taxon>Asteraceae</taxon>
        <taxon>Asteroideae</taxon>
        <taxon>Anthemideae</taxon>
        <taxon>Anthemidinae</taxon>
        <taxon>Tanacetum</taxon>
    </lineage>
</organism>
<reference evidence="3" key="1">
    <citation type="journal article" date="2019" name="Sci. Rep.">
        <title>Draft genome of Tanacetum cinerariifolium, the natural source of mosquito coil.</title>
        <authorList>
            <person name="Yamashiro T."/>
            <person name="Shiraishi A."/>
            <person name="Satake H."/>
            <person name="Nakayama K."/>
        </authorList>
    </citation>
    <scope>NUCLEOTIDE SEQUENCE</scope>
</reference>
<accession>A0A699GIU2</accession>
<keyword evidence="2" id="KW-0732">Signal</keyword>
<feature type="compositionally biased region" description="Low complexity" evidence="1">
    <location>
        <begin position="728"/>
        <end position="737"/>
    </location>
</feature>
<evidence type="ECO:0000256" key="2">
    <source>
        <dbReference type="SAM" id="SignalP"/>
    </source>
</evidence>
<dbReference type="AlphaFoldDB" id="A0A699GIU2"/>
<feature type="chain" id="PRO_5025510118" description="Atrophin-1 multi-domain protein" evidence="2">
    <location>
        <begin position="32"/>
        <end position="837"/>
    </location>
</feature>
<feature type="signal peptide" evidence="2">
    <location>
        <begin position="1"/>
        <end position="31"/>
    </location>
</feature>
<evidence type="ECO:0000256" key="1">
    <source>
        <dbReference type="SAM" id="MobiDB-lite"/>
    </source>
</evidence>
<evidence type="ECO:0008006" key="4">
    <source>
        <dbReference type="Google" id="ProtNLM"/>
    </source>
</evidence>
<protein>
    <recommendedName>
        <fullName evidence="4">Atrophin-1 multi-domain protein</fullName>
    </recommendedName>
</protein>
<gene>
    <name evidence="3" type="ORF">Tci_000013</name>
</gene>
<feature type="compositionally biased region" description="Low complexity" evidence="1">
    <location>
        <begin position="812"/>
        <end position="837"/>
    </location>
</feature>
<sequence length="837" mass="89322">MKNRTVRLHKILATTIVMMGSLWFATPAADAQTASTATSGWGTYYRLFAANSPWNSRPIKPVLGNNQVKKPLFNPSWVPSITNGNYSTAVFKATSSDQPMTVYGTTSAGVGDPDTGKFRNVTLPRWPNNVVPAPGSDGHADIVDSVTGIMHSFFKLKKVNGKWTATMYAWTRIDGSGWGDAMHWSQGARASGVAPAAGLIRAHEINDNTPHYTHALAVSLPHHTLSNGILRPAYVHPATTTDSDAIINTGLIPMGSRLMLPENFDAEAMSTPQLRKIAATLKLYGAYVVDRNYDTAFTLYVESGTNFNIMPNGAWNNAVVADLEKIRAGLREVVSAKSWVDGNGATLGGIARGNLLSMRGTWVNPGTTVAGPGTFDTWQQAVVFPYTAKKLSQINYSTGLSKVSWAQVKPGTPLRFTAQTTGGASVRLQVRINNVVEFDTGYLLNGVSTTFNWPKNATGANVVVQSESGTYRGSSARGFPRWPYLMEVECGPESFRRLRKSGHGPDGGGNPHGPVFGHGPAAGLPADRGTVSHGSARVLRVQRLLPGLGHPQPARDHQAGQAHPGAVRHLDARVCAVLSPPGRRRAARAEGCGQAGPVRLLPAVVPDRPGVRRGVAEGDQEAERAVVADPGTGPVRHRNGAPVSQRLYRHQPGSVEIPQRRAVRFPVRAGRLPVAHPGRARVRARGLGNAGGRPVRAGRGSPDCRPLRARHAQRRRLPVPDTGRTGRGHAAGALHAPPAHRPGRQAVDPYLPDPHADDHGRHCMVPPAARRHPVVPRGCRAEPARISTRVLPEPETALHTVTLPPAAARSGTTAVTSISTRARSSTSPATCTAVMAG</sequence>
<feature type="region of interest" description="Disordered" evidence="1">
    <location>
        <begin position="718"/>
        <end position="743"/>
    </location>
</feature>